<comment type="caution">
    <text evidence="1">The sequence shown here is derived from an EMBL/GenBank/DDBJ whole genome shotgun (WGS) entry which is preliminary data.</text>
</comment>
<protein>
    <submittedName>
        <fullName evidence="1">Uncharacterized protein</fullName>
    </submittedName>
</protein>
<reference evidence="1" key="2">
    <citation type="submission" date="2023-01" db="EMBL/GenBank/DDBJ databases">
        <authorList>
            <person name="Petersen C."/>
        </authorList>
    </citation>
    <scope>NUCLEOTIDE SEQUENCE</scope>
    <source>
        <strain evidence="1">IBT 15450</strain>
    </source>
</reference>
<gene>
    <name evidence="1" type="ORF">N7460_007490</name>
</gene>
<evidence type="ECO:0000313" key="1">
    <source>
        <dbReference type="EMBL" id="KAJ6038773.1"/>
    </source>
</evidence>
<dbReference type="AlphaFoldDB" id="A0AAD6IAU8"/>
<name>A0AAD6IAU8_PENCN</name>
<evidence type="ECO:0000313" key="2">
    <source>
        <dbReference type="Proteomes" id="UP001219568"/>
    </source>
</evidence>
<proteinExistence type="predicted"/>
<dbReference type="EMBL" id="JAQJZL010000008">
    <property type="protein sequence ID" value="KAJ6038773.1"/>
    <property type="molecule type" value="Genomic_DNA"/>
</dbReference>
<dbReference type="Proteomes" id="UP001219568">
    <property type="component" value="Unassembled WGS sequence"/>
</dbReference>
<organism evidence="1 2">
    <name type="scientific">Penicillium canescens</name>
    <dbReference type="NCBI Taxonomy" id="5083"/>
    <lineage>
        <taxon>Eukaryota</taxon>
        <taxon>Fungi</taxon>
        <taxon>Dikarya</taxon>
        <taxon>Ascomycota</taxon>
        <taxon>Pezizomycotina</taxon>
        <taxon>Eurotiomycetes</taxon>
        <taxon>Eurotiomycetidae</taxon>
        <taxon>Eurotiales</taxon>
        <taxon>Aspergillaceae</taxon>
        <taxon>Penicillium</taxon>
    </lineage>
</organism>
<sequence length="85" mass="9491">MERLFTTLQLAAVKSRGKADGGESQEALGEGEALKVKLRGRRANQGDEEVEEREDVESIIEFETINQAEDMLAETAETDWLSLHN</sequence>
<keyword evidence="2" id="KW-1185">Reference proteome</keyword>
<accession>A0AAD6IAU8</accession>
<reference evidence="1" key="1">
    <citation type="journal article" date="2023" name="IMA Fungus">
        <title>Comparative genomic study of the Penicillium genus elucidates a diverse pangenome and 15 lateral gene transfer events.</title>
        <authorList>
            <person name="Petersen C."/>
            <person name="Sorensen T."/>
            <person name="Nielsen M.R."/>
            <person name="Sondergaard T.E."/>
            <person name="Sorensen J.L."/>
            <person name="Fitzpatrick D.A."/>
            <person name="Frisvad J.C."/>
            <person name="Nielsen K.L."/>
        </authorList>
    </citation>
    <scope>NUCLEOTIDE SEQUENCE</scope>
    <source>
        <strain evidence="1">IBT 15450</strain>
    </source>
</reference>